<dbReference type="Pfam" id="PF03746">
    <property type="entry name" value="LamB_YcsF"/>
    <property type="match status" value="1"/>
</dbReference>
<organism evidence="1 2">
    <name type="scientific">Aureimonas pseudogalii</name>
    <dbReference type="NCBI Taxonomy" id="1744844"/>
    <lineage>
        <taxon>Bacteria</taxon>
        <taxon>Pseudomonadati</taxon>
        <taxon>Pseudomonadota</taxon>
        <taxon>Alphaproteobacteria</taxon>
        <taxon>Hyphomicrobiales</taxon>
        <taxon>Aurantimonadaceae</taxon>
        <taxon>Aureimonas</taxon>
    </lineage>
</organism>
<dbReference type="NCBIfam" id="NF003816">
    <property type="entry name" value="PRK05406.1-5"/>
    <property type="match status" value="1"/>
</dbReference>
<accession>A0A7W6MKU0</accession>
<dbReference type="PANTHER" id="PTHR30292">
    <property type="entry name" value="UNCHARACTERIZED PROTEIN YBGL-RELATED"/>
    <property type="match status" value="1"/>
</dbReference>
<dbReference type="CDD" id="cd11665">
    <property type="entry name" value="LamB_like"/>
    <property type="match status" value="1"/>
</dbReference>
<evidence type="ECO:0000313" key="2">
    <source>
        <dbReference type="Proteomes" id="UP000542776"/>
    </source>
</evidence>
<protein>
    <submittedName>
        <fullName evidence="1">UPF0271 protein</fullName>
    </submittedName>
</protein>
<dbReference type="EMBL" id="JACIEK010000008">
    <property type="protein sequence ID" value="MBB3999224.1"/>
    <property type="molecule type" value="Genomic_DNA"/>
</dbReference>
<name>A0A7W6MKU0_9HYPH</name>
<evidence type="ECO:0000313" key="1">
    <source>
        <dbReference type="EMBL" id="MBB3999224.1"/>
    </source>
</evidence>
<dbReference type="SUPFAM" id="SSF88713">
    <property type="entry name" value="Glycoside hydrolase/deacetylase"/>
    <property type="match status" value="1"/>
</dbReference>
<dbReference type="AlphaFoldDB" id="A0A7W6MKU0"/>
<reference evidence="1 2" key="1">
    <citation type="submission" date="2020-08" db="EMBL/GenBank/DDBJ databases">
        <title>Genomic Encyclopedia of Type Strains, Phase IV (KMG-IV): sequencing the most valuable type-strain genomes for metagenomic binning, comparative biology and taxonomic classification.</title>
        <authorList>
            <person name="Goeker M."/>
        </authorList>
    </citation>
    <scope>NUCLEOTIDE SEQUENCE [LARGE SCALE GENOMIC DNA]</scope>
    <source>
        <strain evidence="1 2">DSM 102238</strain>
    </source>
</reference>
<gene>
    <name evidence="1" type="ORF">GGR04_003083</name>
</gene>
<dbReference type="InterPro" id="IPR011330">
    <property type="entry name" value="Glyco_hydro/deAcase_b/a-brl"/>
</dbReference>
<sequence length="241" mass="25840">MGVQINCDMGESFGLYRCGDDEGLMPLIHIANVACGFHASDPVVMRKTVALAARHGVAVGAHPSFPDLQGFGRREMKMGRDELSAALLYQIGALKGFLDVAGLPLNHIKPHGALYGAAARNAEVAEAVADAAASFGVPVLGMAGTHHETVYKARGLAFQAEYYVDLDYDAEGRLIITREHDAKDPTEAARRAVRVMEEGIATSIDGHEFAMRADCVCVHSDTPNAVDLARTVHTALRPWFG</sequence>
<dbReference type="RefSeq" id="WP_183200774.1">
    <property type="nucleotide sequence ID" value="NZ_JACIEK010000008.1"/>
</dbReference>
<dbReference type="InterPro" id="IPR005501">
    <property type="entry name" value="LamB/YcsF/PxpA-like"/>
</dbReference>
<comment type="caution">
    <text evidence="1">The sequence shown here is derived from an EMBL/GenBank/DDBJ whole genome shotgun (WGS) entry which is preliminary data.</text>
</comment>
<proteinExistence type="predicted"/>
<dbReference type="PANTHER" id="PTHR30292:SF0">
    <property type="entry name" value="5-OXOPROLINASE SUBUNIT A"/>
    <property type="match status" value="1"/>
</dbReference>
<dbReference type="NCBIfam" id="NF003814">
    <property type="entry name" value="PRK05406.1-3"/>
    <property type="match status" value="1"/>
</dbReference>
<keyword evidence="2" id="KW-1185">Reference proteome</keyword>
<dbReference type="Proteomes" id="UP000542776">
    <property type="component" value="Unassembled WGS sequence"/>
</dbReference>
<dbReference type="GO" id="GO:0005975">
    <property type="term" value="P:carbohydrate metabolic process"/>
    <property type="evidence" value="ECO:0007669"/>
    <property type="project" value="InterPro"/>
</dbReference>
<dbReference type="Gene3D" id="3.20.20.370">
    <property type="entry name" value="Glycoside hydrolase/deacetylase"/>
    <property type="match status" value="1"/>
</dbReference>